<evidence type="ECO:0000259" key="8">
    <source>
        <dbReference type="PROSITE" id="PS50261"/>
    </source>
</evidence>
<feature type="signal peptide" evidence="7">
    <location>
        <begin position="1"/>
        <end position="32"/>
    </location>
</feature>
<reference evidence="10" key="2">
    <citation type="submission" date="2020-08" db="EMBL/GenBank/DDBJ databases">
        <title>Isolation and characterization of G-protein coupled receptor class B from mud crab, Scylla olivacea.</title>
        <authorList>
            <person name="Techa S."/>
            <person name="Thongda W."/>
        </authorList>
    </citation>
    <scope>NUCLEOTIDE SEQUENCE</scope>
</reference>
<proteinExistence type="evidence at transcript level"/>
<evidence type="ECO:0000313" key="10">
    <source>
        <dbReference type="EMBL" id="URM60670.1"/>
    </source>
</evidence>
<feature type="compositionally biased region" description="Polar residues" evidence="5">
    <location>
        <begin position="685"/>
        <end position="701"/>
    </location>
</feature>
<dbReference type="Gene3D" id="1.20.1070.10">
    <property type="entry name" value="Rhodopsin 7-helix transmembrane proteins"/>
    <property type="match status" value="1"/>
</dbReference>
<evidence type="ECO:0000256" key="2">
    <source>
        <dbReference type="ARBA" id="ARBA00022692"/>
    </source>
</evidence>
<protein>
    <submittedName>
        <fullName evidence="10">G-protein coupled receptor methuselah-like protein</fullName>
    </submittedName>
</protein>
<dbReference type="InterPro" id="IPR017981">
    <property type="entry name" value="GPCR_2-like_7TM"/>
</dbReference>
<evidence type="ECO:0000313" key="9">
    <source>
        <dbReference type="EMBL" id="JAI58246.1"/>
    </source>
</evidence>
<feature type="domain" description="G-protein coupled receptors family 2 profile 2" evidence="8">
    <location>
        <begin position="403"/>
        <end position="663"/>
    </location>
</feature>
<evidence type="ECO:0000256" key="1">
    <source>
        <dbReference type="ARBA" id="ARBA00004141"/>
    </source>
</evidence>
<evidence type="ECO:0000256" key="4">
    <source>
        <dbReference type="ARBA" id="ARBA00023136"/>
    </source>
</evidence>
<dbReference type="GO" id="GO:0016020">
    <property type="term" value="C:membrane"/>
    <property type="evidence" value="ECO:0007669"/>
    <property type="project" value="UniProtKB-SubCell"/>
</dbReference>
<dbReference type="EMBL" id="MT939498">
    <property type="protein sequence ID" value="URM60670.1"/>
    <property type="molecule type" value="mRNA"/>
</dbReference>
<feature type="transmembrane region" description="Helical" evidence="6">
    <location>
        <begin position="612"/>
        <end position="633"/>
    </location>
</feature>
<feature type="transmembrane region" description="Helical" evidence="6">
    <location>
        <begin position="639"/>
        <end position="661"/>
    </location>
</feature>
<keyword evidence="10" id="KW-0675">Receptor</keyword>
<keyword evidence="2 6" id="KW-0812">Transmembrane</keyword>
<dbReference type="EMBL" id="GDRN01102365">
    <property type="protein sequence ID" value="JAI58246.1"/>
    <property type="molecule type" value="Transcribed_RNA"/>
</dbReference>
<dbReference type="InterPro" id="IPR052808">
    <property type="entry name" value="GPCR_Mth-like"/>
</dbReference>
<feature type="transmembrane region" description="Helical" evidence="6">
    <location>
        <begin position="514"/>
        <end position="535"/>
    </location>
</feature>
<keyword evidence="3 6" id="KW-1133">Transmembrane helix</keyword>
<evidence type="ECO:0000256" key="6">
    <source>
        <dbReference type="SAM" id="Phobius"/>
    </source>
</evidence>
<dbReference type="CDD" id="cd15039">
    <property type="entry name" value="7tmB3_Methuselah-like"/>
    <property type="match status" value="1"/>
</dbReference>
<feature type="transmembrane region" description="Helical" evidence="6">
    <location>
        <begin position="555"/>
        <end position="583"/>
    </location>
</feature>
<accession>A0A0P4VYS4</accession>
<dbReference type="GO" id="GO:0004930">
    <property type="term" value="F:G protein-coupled receptor activity"/>
    <property type="evidence" value="ECO:0007669"/>
    <property type="project" value="InterPro"/>
</dbReference>
<dbReference type="PANTHER" id="PTHR46953">
    <property type="entry name" value="G-PROTEIN COUPLED RECEPTOR MTH-LIKE 1-RELATED"/>
    <property type="match status" value="1"/>
</dbReference>
<evidence type="ECO:0000256" key="7">
    <source>
        <dbReference type="SAM" id="SignalP"/>
    </source>
</evidence>
<name>A0A0P4VYS4_SCYOL</name>
<evidence type="ECO:0000256" key="3">
    <source>
        <dbReference type="ARBA" id="ARBA00022989"/>
    </source>
</evidence>
<dbReference type="PROSITE" id="PS50261">
    <property type="entry name" value="G_PROTEIN_RECEP_F2_4"/>
    <property type="match status" value="1"/>
</dbReference>
<keyword evidence="7" id="KW-0732">Signal</keyword>
<evidence type="ECO:0000256" key="5">
    <source>
        <dbReference type="SAM" id="MobiDB-lite"/>
    </source>
</evidence>
<feature type="transmembrane region" description="Helical" evidence="6">
    <location>
        <begin position="472"/>
        <end position="493"/>
    </location>
</feature>
<dbReference type="Pfam" id="PF00002">
    <property type="entry name" value="7tm_2"/>
    <property type="match status" value="1"/>
</dbReference>
<dbReference type="InterPro" id="IPR000832">
    <property type="entry name" value="GPCR_2_secretin-like"/>
</dbReference>
<sequence length="768" mass="86693">MLRRVASSCVMRRKLSAVMLFVTSLLIQEVASDLASTLSLRKCYCNEDQAWDDTKCVNSSTIVPVYNKINFDPVKDEVDQENYGVAVPTSMLQNVTVMPLEKQKCPEGHIHSTLTGDILLLPDGRLLWLSTMSIFTNDVFCIVHFWERGNTYFDAHICLPLPAVPRCCPPNHLLHQDGSCHPHQAQTAQAPPLQLGKHVVDWDDVDGSLVPVTCGQHEFHHQIQLGTEGQLTDTQPIASLNWEPNIWVASTPWQNQFCVAPQQTETGELQYVAQICFKDHHRYYDHHCNASACVRKCCLDGQVMFGKFCGWANDASQLWQPEQIPGQEINEQWKFVVGEPGCAFHLEEGDMHLLPNGSLYVGPERVPVPPSMYCMDNRIGGTGEPVRFAMICFPPKEFTCFWRDILIKVMVGLSCVFLLATLGVYLSVAELRDHTYGRCLISMVAAMLTAYICHLCGPENAPTKASCYAMAYVRHLTVLAVFFWLNVMCFDMWKILRGSTVQHHSRKVFLGYTLYAWGCPVVVSTITLVLDIVAPDNIILPQYFDGSCWFKGDQAYWAYFSSFILILVVINIGFFIHVAVTLYQKMKQRTKNFETNSSRTNKTTKAKHQMWLFTKLFVVMGVVWITDILSAVSHRRTCTYWVFTDIINALQGVFIFIVAVCNKDNLKKIKDAWQPRVQVMHKTFSTMQGQSSQRTQHTLSIDDTEASRKTSITSLPRKISQASNIFFPSSTKNSANLNPADSSRDTQGGRKGSNVSIKDVIPLSSMQE</sequence>
<feature type="chain" id="PRO_5006070129" evidence="7">
    <location>
        <begin position="33"/>
        <end position="768"/>
    </location>
</feature>
<dbReference type="GO" id="GO:0007166">
    <property type="term" value="P:cell surface receptor signaling pathway"/>
    <property type="evidence" value="ECO:0007669"/>
    <property type="project" value="InterPro"/>
</dbReference>
<reference evidence="9" key="1">
    <citation type="submission" date="2015-09" db="EMBL/GenBank/DDBJ databases">
        <title>Scylla olivacea transcriptome.</title>
        <authorList>
            <person name="Ikhwanuddin M."/>
        </authorList>
    </citation>
    <scope>NUCLEOTIDE SEQUENCE</scope>
</reference>
<feature type="transmembrane region" description="Helical" evidence="6">
    <location>
        <begin position="435"/>
        <end position="452"/>
    </location>
</feature>
<keyword evidence="4 6" id="KW-0472">Membrane</keyword>
<feature type="region of interest" description="Disordered" evidence="5">
    <location>
        <begin position="685"/>
        <end position="713"/>
    </location>
</feature>
<feature type="region of interest" description="Disordered" evidence="5">
    <location>
        <begin position="729"/>
        <end position="768"/>
    </location>
</feature>
<feature type="compositionally biased region" description="Polar residues" evidence="5">
    <location>
        <begin position="729"/>
        <end position="741"/>
    </location>
</feature>
<organism evidence="9">
    <name type="scientific">Scylla olivacea</name>
    <name type="common">Orange mud crab</name>
    <name type="synonym">Cancer olivacea</name>
    <dbReference type="NCBI Taxonomy" id="85551"/>
    <lineage>
        <taxon>Eukaryota</taxon>
        <taxon>Metazoa</taxon>
        <taxon>Ecdysozoa</taxon>
        <taxon>Arthropoda</taxon>
        <taxon>Crustacea</taxon>
        <taxon>Multicrustacea</taxon>
        <taxon>Malacostraca</taxon>
        <taxon>Eumalacostraca</taxon>
        <taxon>Eucarida</taxon>
        <taxon>Decapoda</taxon>
        <taxon>Pleocyemata</taxon>
        <taxon>Brachyura</taxon>
        <taxon>Eubrachyura</taxon>
        <taxon>Portunoidea</taxon>
        <taxon>Portunidae</taxon>
        <taxon>Portuninae</taxon>
        <taxon>Scylla</taxon>
    </lineage>
</organism>
<comment type="subcellular location">
    <subcellularLocation>
        <location evidence="1">Membrane</location>
        <topology evidence="1">Multi-pass membrane protein</topology>
    </subcellularLocation>
</comment>
<dbReference type="PANTHER" id="PTHR46953:SF1">
    <property type="entry name" value="G-PROTEIN COUPLED RECEPTOR MTH-LIKE 1-RELATED"/>
    <property type="match status" value="1"/>
</dbReference>
<feature type="transmembrane region" description="Helical" evidence="6">
    <location>
        <begin position="405"/>
        <end position="428"/>
    </location>
</feature>
<dbReference type="AlphaFoldDB" id="A0A0P4VYS4"/>